<dbReference type="GeneID" id="8441992"/>
<gene>
    <name evidence="1" type="ORF">UREG_03418</name>
</gene>
<dbReference type="OrthoDB" id="10391299at2759"/>
<keyword evidence="2" id="KW-1185">Reference proteome</keyword>
<dbReference type="KEGG" id="ure:UREG_03418"/>
<evidence type="ECO:0000313" key="1">
    <source>
        <dbReference type="EMBL" id="EEP78572.1"/>
    </source>
</evidence>
<dbReference type="RefSeq" id="XP_002543901.1">
    <property type="nucleotide sequence ID" value="XM_002543855.1"/>
</dbReference>
<dbReference type="STRING" id="336963.C4JQT6"/>
<proteinExistence type="predicted"/>
<dbReference type="EMBL" id="CH476616">
    <property type="protein sequence ID" value="EEP78572.1"/>
    <property type="molecule type" value="Genomic_DNA"/>
</dbReference>
<dbReference type="VEuPathDB" id="FungiDB:UREG_03418"/>
<sequence length="72" mass="8856">MNMKKEEFKDDKEKMMAAASYLQEAAFNWFNIYLQNYYKKEEVDQDDNMLKVINHYNIFIKTLKTTFREVEE</sequence>
<protein>
    <recommendedName>
        <fullName evidence="3">Retrotransposon gag domain-containing protein</fullName>
    </recommendedName>
</protein>
<dbReference type="HOGENOM" id="CLU_2724102_0_0_1"/>
<organism evidence="1 2">
    <name type="scientific">Uncinocarpus reesii (strain UAMH 1704)</name>
    <dbReference type="NCBI Taxonomy" id="336963"/>
    <lineage>
        <taxon>Eukaryota</taxon>
        <taxon>Fungi</taxon>
        <taxon>Dikarya</taxon>
        <taxon>Ascomycota</taxon>
        <taxon>Pezizomycotina</taxon>
        <taxon>Eurotiomycetes</taxon>
        <taxon>Eurotiomycetidae</taxon>
        <taxon>Onygenales</taxon>
        <taxon>Onygenaceae</taxon>
        <taxon>Uncinocarpus</taxon>
    </lineage>
</organism>
<reference evidence="2" key="1">
    <citation type="journal article" date="2009" name="Genome Res.">
        <title>Comparative genomic analyses of the human fungal pathogens Coccidioides and their relatives.</title>
        <authorList>
            <person name="Sharpton T.J."/>
            <person name="Stajich J.E."/>
            <person name="Rounsley S.D."/>
            <person name="Gardner M.J."/>
            <person name="Wortman J.R."/>
            <person name="Jordar V.S."/>
            <person name="Maiti R."/>
            <person name="Kodira C.D."/>
            <person name="Neafsey D.E."/>
            <person name="Zeng Q."/>
            <person name="Hung C.-Y."/>
            <person name="McMahan C."/>
            <person name="Muszewska A."/>
            <person name="Grynberg M."/>
            <person name="Mandel M.A."/>
            <person name="Kellner E.M."/>
            <person name="Barker B.M."/>
            <person name="Galgiani J.N."/>
            <person name="Orbach M.J."/>
            <person name="Kirkland T.N."/>
            <person name="Cole G.T."/>
            <person name="Henn M.R."/>
            <person name="Birren B.W."/>
            <person name="Taylor J.W."/>
        </authorList>
    </citation>
    <scope>NUCLEOTIDE SEQUENCE [LARGE SCALE GENOMIC DNA]</scope>
    <source>
        <strain evidence="2">UAMH 1704</strain>
    </source>
</reference>
<evidence type="ECO:0000313" key="2">
    <source>
        <dbReference type="Proteomes" id="UP000002058"/>
    </source>
</evidence>
<dbReference type="AlphaFoldDB" id="C4JQT6"/>
<dbReference type="InParanoid" id="C4JQT6"/>
<accession>C4JQT6</accession>
<dbReference type="Proteomes" id="UP000002058">
    <property type="component" value="Unassembled WGS sequence"/>
</dbReference>
<evidence type="ECO:0008006" key="3">
    <source>
        <dbReference type="Google" id="ProtNLM"/>
    </source>
</evidence>
<name>C4JQT6_UNCRE</name>